<dbReference type="AlphaFoldDB" id="A0A438GIS2"/>
<proteinExistence type="predicted"/>
<sequence length="95" mass="11256">MRSQISRLWRMRNFLHVGKDLGRWLQHAPITDLTILVSYFYEGMSPLMKQLLETMCGGDFMNKNPDEAFQFLDYVARYLEVGKNQSSRNHLEIEQ</sequence>
<evidence type="ECO:0000313" key="2">
    <source>
        <dbReference type="Proteomes" id="UP000288805"/>
    </source>
</evidence>
<evidence type="ECO:0000313" key="1">
    <source>
        <dbReference type="EMBL" id="RVW72113.1"/>
    </source>
</evidence>
<dbReference type="Proteomes" id="UP000288805">
    <property type="component" value="Unassembled WGS sequence"/>
</dbReference>
<name>A0A438GIS2_VITVI</name>
<reference evidence="1 2" key="1">
    <citation type="journal article" date="2018" name="PLoS Genet.">
        <title>Population sequencing reveals clonal diversity and ancestral inbreeding in the grapevine cultivar Chardonnay.</title>
        <authorList>
            <person name="Roach M.J."/>
            <person name="Johnson D.L."/>
            <person name="Bohlmann J."/>
            <person name="van Vuuren H.J."/>
            <person name="Jones S.J."/>
            <person name="Pretorius I.S."/>
            <person name="Schmidt S.A."/>
            <person name="Borneman A.R."/>
        </authorList>
    </citation>
    <scope>NUCLEOTIDE SEQUENCE [LARGE SCALE GENOMIC DNA]</scope>
    <source>
        <strain evidence="2">cv. Chardonnay</strain>
        <tissue evidence="1">Leaf</tissue>
    </source>
</reference>
<accession>A0A438GIS2</accession>
<comment type="caution">
    <text evidence="1">The sequence shown here is derived from an EMBL/GenBank/DDBJ whole genome shotgun (WGS) entry which is preliminary data.</text>
</comment>
<dbReference type="EMBL" id="QGNW01000423">
    <property type="protein sequence ID" value="RVW72113.1"/>
    <property type="molecule type" value="Genomic_DNA"/>
</dbReference>
<gene>
    <name evidence="1" type="ORF">CK203_054779</name>
</gene>
<organism evidence="1 2">
    <name type="scientific">Vitis vinifera</name>
    <name type="common">Grape</name>
    <dbReference type="NCBI Taxonomy" id="29760"/>
    <lineage>
        <taxon>Eukaryota</taxon>
        <taxon>Viridiplantae</taxon>
        <taxon>Streptophyta</taxon>
        <taxon>Embryophyta</taxon>
        <taxon>Tracheophyta</taxon>
        <taxon>Spermatophyta</taxon>
        <taxon>Magnoliopsida</taxon>
        <taxon>eudicotyledons</taxon>
        <taxon>Gunneridae</taxon>
        <taxon>Pentapetalae</taxon>
        <taxon>rosids</taxon>
        <taxon>Vitales</taxon>
        <taxon>Vitaceae</taxon>
        <taxon>Viteae</taxon>
        <taxon>Vitis</taxon>
    </lineage>
</organism>
<protein>
    <submittedName>
        <fullName evidence="1">Uncharacterized protein</fullName>
    </submittedName>
</protein>